<sequence>MASFLLLLGPASEGIAIPVIPARLMRDHVERGESSAQIARSQASRPGKGISTWLVQDIIGLWTGDWDDQVVARAEGGTDREPFVFAELVVERIRKGPDGWGN</sequence>
<evidence type="ECO:0000313" key="4">
    <source>
        <dbReference type="Proteomes" id="UP000078116"/>
    </source>
</evidence>
<name>A0A1A9MWU9_9BURK</name>
<reference evidence="3 4" key="1">
    <citation type="submission" date="2016-04" db="EMBL/GenBank/DDBJ databases">
        <title>Reclassification of Paraburkholderia panaciterrae (Farh et al. 2015) Dobritsa &amp; Samadpour 2016 as a later homotypic synonym of Paraburkholderia ginsengiterrae (Farh et al. 2015) Dobritsa &amp; Samadpour 2016.</title>
        <authorList>
            <person name="Dobritsa A.P."/>
            <person name="Kutumbaka K."/>
            <person name="Samadpour M."/>
        </authorList>
    </citation>
    <scope>NUCLEOTIDE SEQUENCE [LARGE SCALE GENOMIC DNA]</scope>
    <source>
        <strain evidence="1 4">DCY85</strain>
        <strain evidence="2 3">DCY85-1</strain>
    </source>
</reference>
<dbReference type="RefSeq" id="WP_064265057.1">
    <property type="nucleotide sequence ID" value="NZ_LXJZ01000020.1"/>
</dbReference>
<evidence type="ECO:0000313" key="2">
    <source>
        <dbReference type="EMBL" id="OAJ63391.1"/>
    </source>
</evidence>
<dbReference type="EMBL" id="LXJZ01000020">
    <property type="protein sequence ID" value="OAJ63391.1"/>
    <property type="molecule type" value="Genomic_DNA"/>
</dbReference>
<dbReference type="EMBL" id="LXKA01000382">
    <property type="protein sequence ID" value="OAJ52030.1"/>
    <property type="molecule type" value="Genomic_DNA"/>
</dbReference>
<dbReference type="OrthoDB" id="7596884at2"/>
<gene>
    <name evidence="2" type="ORF">A6V36_18020</name>
    <name evidence="1" type="ORF">A6V37_10200</name>
</gene>
<organism evidence="1 4">
    <name type="scientific">Paraburkholderia ginsengiterrae</name>
    <dbReference type="NCBI Taxonomy" id="1462993"/>
    <lineage>
        <taxon>Bacteria</taxon>
        <taxon>Pseudomonadati</taxon>
        <taxon>Pseudomonadota</taxon>
        <taxon>Betaproteobacteria</taxon>
        <taxon>Burkholderiales</taxon>
        <taxon>Burkholderiaceae</taxon>
        <taxon>Paraburkholderia</taxon>
    </lineage>
</organism>
<proteinExistence type="predicted"/>
<evidence type="ECO:0000313" key="1">
    <source>
        <dbReference type="EMBL" id="OAJ52030.1"/>
    </source>
</evidence>
<dbReference type="Proteomes" id="UP000077961">
    <property type="component" value="Unassembled WGS sequence"/>
</dbReference>
<keyword evidence="3" id="KW-1185">Reference proteome</keyword>
<comment type="caution">
    <text evidence="1">The sequence shown here is derived from an EMBL/GenBank/DDBJ whole genome shotgun (WGS) entry which is preliminary data.</text>
</comment>
<accession>A0A1A9MWU9</accession>
<dbReference type="Proteomes" id="UP000078116">
    <property type="component" value="Unassembled WGS sequence"/>
</dbReference>
<protein>
    <submittedName>
        <fullName evidence="1">Uncharacterized protein</fullName>
    </submittedName>
</protein>
<dbReference type="AlphaFoldDB" id="A0A1A9MWU9"/>
<evidence type="ECO:0000313" key="3">
    <source>
        <dbReference type="Proteomes" id="UP000077961"/>
    </source>
</evidence>